<dbReference type="InterPro" id="IPR011705">
    <property type="entry name" value="BACK"/>
</dbReference>
<dbReference type="HOGENOM" id="CLU_021542_0_2_1"/>
<reference evidence="3 4" key="1">
    <citation type="submission" date="2014-02" db="EMBL/GenBank/DDBJ databases">
        <title>Single nucleus genome sequencing reveals high similarity among nuclei of an endomycorrhizal fungus.</title>
        <authorList>
            <person name="Lin K."/>
            <person name="Geurts R."/>
            <person name="Zhang Z."/>
            <person name="Limpens E."/>
            <person name="Saunders D.G."/>
            <person name="Mu D."/>
            <person name="Pang E."/>
            <person name="Cao H."/>
            <person name="Cha H."/>
            <person name="Lin T."/>
            <person name="Zhou Q."/>
            <person name="Shang Y."/>
            <person name="Li Y."/>
            <person name="Ivanov S."/>
            <person name="Sharma T."/>
            <person name="Velzen R.V."/>
            <person name="Ruijter N.D."/>
            <person name="Aanen D.K."/>
            <person name="Win J."/>
            <person name="Kamoun S."/>
            <person name="Bisseling T."/>
            <person name="Huang S."/>
        </authorList>
    </citation>
    <scope>NUCLEOTIDE SEQUENCE [LARGE SCALE GENOMIC DNA]</scope>
    <source>
        <strain evidence="4">DAOM197198w</strain>
    </source>
</reference>
<feature type="domain" description="TLDc" evidence="2">
    <location>
        <begin position="294"/>
        <end position="474"/>
    </location>
</feature>
<sequence length="478" mass="56245">MSTHFFQKLSQNYIEILKDDEYYDITIEVGEDPDVKIFRAHMIILCYRSPFLRRTLASNKIRNDGNLNHIKLPNISPEIFQVILKYIYGGIFSLDEQDTINISKILTAADQLHLQELVDYLQKYLIKNKSEWIEQYFGLIHQISFQSNLLLELQQFCTDYIAEFPEKIFKSLDFTSISEKSLISLIKRDDLKIDEVKIWDYVLKWGLAQNSSIISDPATWSDNEFNMMNITLQNCLPFIRFFGLSSKDFFRNVRPYRKFLKDQLYEELLEFHLDTESQIPNNILFPRSNELCSKIININIVSLTSAWIDNTSINNKFSHIRDFYLPYKFKLLLRGSRDGFTPKSFHSLCNNKPHTITFIKVKGSEEIIGGYNPLIWKNSCEGEWGKTKDSFIFSFKNKNNVKDTILSRIKDLDRALFYCDEFGPAFDTDLLVYVNDDDCLNEYNSSGCKQRSYEKKVRDLVKFSIDDYEVFQIMKKES</sequence>
<dbReference type="PROSITE" id="PS50097">
    <property type="entry name" value="BTB"/>
    <property type="match status" value="1"/>
</dbReference>
<dbReference type="Pfam" id="PF00651">
    <property type="entry name" value="BTB"/>
    <property type="match status" value="1"/>
</dbReference>
<accession>A0A015K7Z8</accession>
<evidence type="ECO:0008006" key="5">
    <source>
        <dbReference type="Google" id="ProtNLM"/>
    </source>
</evidence>
<dbReference type="Pfam" id="PF07534">
    <property type="entry name" value="TLD"/>
    <property type="match status" value="1"/>
</dbReference>
<dbReference type="SMART" id="SM00225">
    <property type="entry name" value="BTB"/>
    <property type="match status" value="1"/>
</dbReference>
<evidence type="ECO:0000313" key="3">
    <source>
        <dbReference type="EMBL" id="EXX63624.1"/>
    </source>
</evidence>
<dbReference type="AlphaFoldDB" id="A0A015K7Z8"/>
<dbReference type="EMBL" id="JEMT01023853">
    <property type="protein sequence ID" value="EXX63624.1"/>
    <property type="molecule type" value="Genomic_DNA"/>
</dbReference>
<dbReference type="PANTHER" id="PTHR46306">
    <property type="entry name" value="BTB/POZ DOMAIN-CONTAINING PROTEIN 9"/>
    <property type="match status" value="1"/>
</dbReference>
<dbReference type="InterPro" id="IPR052407">
    <property type="entry name" value="BTB_POZ_domain_cont_9"/>
</dbReference>
<dbReference type="Proteomes" id="UP000022910">
    <property type="component" value="Unassembled WGS sequence"/>
</dbReference>
<dbReference type="Pfam" id="PF07707">
    <property type="entry name" value="BACK"/>
    <property type="match status" value="1"/>
</dbReference>
<evidence type="ECO:0000313" key="4">
    <source>
        <dbReference type="Proteomes" id="UP000022910"/>
    </source>
</evidence>
<dbReference type="Gene3D" id="3.30.710.10">
    <property type="entry name" value="Potassium Channel Kv1.1, Chain A"/>
    <property type="match status" value="1"/>
</dbReference>
<dbReference type="Gene3D" id="1.25.40.420">
    <property type="match status" value="1"/>
</dbReference>
<protein>
    <recommendedName>
        <fullName evidence="5">Serine-enriched protein</fullName>
    </recommendedName>
</protein>
<proteinExistence type="predicted"/>
<dbReference type="PANTHER" id="PTHR46306:SF1">
    <property type="entry name" value="BTB_POZ DOMAIN-CONTAINING PROTEIN 9"/>
    <property type="match status" value="1"/>
</dbReference>
<evidence type="ECO:0000259" key="2">
    <source>
        <dbReference type="PROSITE" id="PS51886"/>
    </source>
</evidence>
<feature type="domain" description="BTB" evidence="1">
    <location>
        <begin position="23"/>
        <end position="96"/>
    </location>
</feature>
<dbReference type="SMART" id="SM00875">
    <property type="entry name" value="BACK"/>
    <property type="match status" value="1"/>
</dbReference>
<dbReference type="InterPro" id="IPR000210">
    <property type="entry name" value="BTB/POZ_dom"/>
</dbReference>
<organism evidence="3 4">
    <name type="scientific">Rhizophagus irregularis (strain DAOM 197198w)</name>
    <name type="common">Glomus intraradices</name>
    <dbReference type="NCBI Taxonomy" id="1432141"/>
    <lineage>
        <taxon>Eukaryota</taxon>
        <taxon>Fungi</taxon>
        <taxon>Fungi incertae sedis</taxon>
        <taxon>Mucoromycota</taxon>
        <taxon>Glomeromycotina</taxon>
        <taxon>Glomeromycetes</taxon>
        <taxon>Glomerales</taxon>
        <taxon>Glomeraceae</taxon>
        <taxon>Rhizophagus</taxon>
    </lineage>
</organism>
<dbReference type="GO" id="GO:0005737">
    <property type="term" value="C:cytoplasm"/>
    <property type="evidence" value="ECO:0007669"/>
    <property type="project" value="TreeGrafter"/>
</dbReference>
<evidence type="ECO:0000259" key="1">
    <source>
        <dbReference type="PROSITE" id="PS50097"/>
    </source>
</evidence>
<comment type="caution">
    <text evidence="3">The sequence shown here is derived from an EMBL/GenBank/DDBJ whole genome shotgun (WGS) entry which is preliminary data.</text>
</comment>
<dbReference type="InterPro" id="IPR011333">
    <property type="entry name" value="SKP1/BTB/POZ_sf"/>
</dbReference>
<gene>
    <name evidence="3" type="ORF">RirG_150620</name>
</gene>
<name>A0A015K7Z8_RHIIW</name>
<dbReference type="InterPro" id="IPR006571">
    <property type="entry name" value="TLDc_dom"/>
</dbReference>
<dbReference type="CDD" id="cd18186">
    <property type="entry name" value="BTB_POZ_ZBTB_KLHL-like"/>
    <property type="match status" value="1"/>
</dbReference>
<dbReference type="PROSITE" id="PS51886">
    <property type="entry name" value="TLDC"/>
    <property type="match status" value="1"/>
</dbReference>
<keyword evidence="4" id="KW-1185">Reference proteome</keyword>
<dbReference type="SUPFAM" id="SSF54695">
    <property type="entry name" value="POZ domain"/>
    <property type="match status" value="1"/>
</dbReference>